<feature type="region of interest" description="Disordered" evidence="1">
    <location>
        <begin position="50"/>
        <end position="82"/>
    </location>
</feature>
<organism evidence="2 3">
    <name type="scientific">Seminavis robusta</name>
    <dbReference type="NCBI Taxonomy" id="568900"/>
    <lineage>
        <taxon>Eukaryota</taxon>
        <taxon>Sar</taxon>
        <taxon>Stramenopiles</taxon>
        <taxon>Ochrophyta</taxon>
        <taxon>Bacillariophyta</taxon>
        <taxon>Bacillariophyceae</taxon>
        <taxon>Bacillariophycidae</taxon>
        <taxon>Naviculales</taxon>
        <taxon>Naviculaceae</taxon>
        <taxon>Seminavis</taxon>
    </lineage>
</organism>
<accession>A0A9N8E7X4</accession>
<feature type="compositionally biased region" description="Low complexity" evidence="1">
    <location>
        <begin position="106"/>
        <end position="116"/>
    </location>
</feature>
<feature type="compositionally biased region" description="Basic residues" evidence="1">
    <location>
        <begin position="70"/>
        <end position="82"/>
    </location>
</feature>
<dbReference type="AlphaFoldDB" id="A0A9N8E7X4"/>
<evidence type="ECO:0000256" key="1">
    <source>
        <dbReference type="SAM" id="MobiDB-lite"/>
    </source>
</evidence>
<feature type="compositionally biased region" description="Polar residues" evidence="1">
    <location>
        <begin position="60"/>
        <end position="69"/>
    </location>
</feature>
<feature type="region of interest" description="Disordered" evidence="1">
    <location>
        <begin position="106"/>
        <end position="168"/>
    </location>
</feature>
<feature type="compositionally biased region" description="Low complexity" evidence="1">
    <location>
        <begin position="50"/>
        <end position="59"/>
    </location>
</feature>
<name>A0A9N8E7X4_9STRA</name>
<gene>
    <name evidence="2" type="ORF">SEMRO_645_G180620.1</name>
</gene>
<keyword evidence="3" id="KW-1185">Reference proteome</keyword>
<sequence>MVASLSLVDIVGVPEGDPRLKTIRNQDLQDTSSPLFELLEDSQPQFATPVTHAPTTPATSETPFTVVSSKQKRVHHRGRKRTPCASVTKSVCQMMSADCYQIESSSSGSNWSSGSSADNTPTGDQSKKKHFGLAGSNTVLSICSPSLSKGRRNTRRGTWTDRPGCTFR</sequence>
<proteinExistence type="predicted"/>
<dbReference type="Proteomes" id="UP001153069">
    <property type="component" value="Unassembled WGS sequence"/>
</dbReference>
<protein>
    <submittedName>
        <fullName evidence="2">Uncharacterized protein</fullName>
    </submittedName>
</protein>
<evidence type="ECO:0000313" key="3">
    <source>
        <dbReference type="Proteomes" id="UP001153069"/>
    </source>
</evidence>
<comment type="caution">
    <text evidence="2">The sequence shown here is derived from an EMBL/GenBank/DDBJ whole genome shotgun (WGS) entry which is preliminary data.</text>
</comment>
<feature type="compositionally biased region" description="Polar residues" evidence="1">
    <location>
        <begin position="135"/>
        <end position="147"/>
    </location>
</feature>
<dbReference type="EMBL" id="CAICTM010000644">
    <property type="protein sequence ID" value="CAB9514304.1"/>
    <property type="molecule type" value="Genomic_DNA"/>
</dbReference>
<evidence type="ECO:0000313" key="2">
    <source>
        <dbReference type="EMBL" id="CAB9514304.1"/>
    </source>
</evidence>
<reference evidence="2" key="1">
    <citation type="submission" date="2020-06" db="EMBL/GenBank/DDBJ databases">
        <authorList>
            <consortium name="Plant Systems Biology data submission"/>
        </authorList>
    </citation>
    <scope>NUCLEOTIDE SEQUENCE</scope>
    <source>
        <strain evidence="2">D6</strain>
    </source>
</reference>